<gene>
    <name evidence="1" type="ORF">EQG68_11690</name>
</gene>
<evidence type="ECO:0000313" key="1">
    <source>
        <dbReference type="EMBL" id="RXR30086.1"/>
    </source>
</evidence>
<dbReference type="RefSeq" id="WP_129465071.1">
    <property type="nucleotide sequence ID" value="NZ_SBKQ01000012.1"/>
</dbReference>
<dbReference type="EMBL" id="SBKQ01000012">
    <property type="protein sequence ID" value="RXR30086.1"/>
    <property type="molecule type" value="Genomic_DNA"/>
</dbReference>
<reference evidence="2" key="1">
    <citation type="submission" date="2019-01" db="EMBL/GenBank/DDBJ databases">
        <title>Cytophagaceae bacterium strain CAR-16.</title>
        <authorList>
            <person name="Chen W.-M."/>
        </authorList>
    </citation>
    <scope>NUCLEOTIDE SEQUENCE [LARGE SCALE GENOMIC DNA]</scope>
    <source>
        <strain evidence="2">ICH-30</strain>
    </source>
</reference>
<accession>A0A4V1N3W5</accession>
<name>A0A4V1N3W5_9FLAO</name>
<dbReference type="Proteomes" id="UP000289734">
    <property type="component" value="Unassembled WGS sequence"/>
</dbReference>
<keyword evidence="2" id="KW-1185">Reference proteome</keyword>
<dbReference type="OrthoDB" id="1445911at2"/>
<proteinExistence type="predicted"/>
<sequence>MNENFEKWIAFLKPENLKDNLICCSIYIAFFETTKDYIVNQVRDFYSIGWSLENGDLISDDYKTYVLSKDKDKNPVKASLIWFKENNAITDEDILVYDELRKYRNVIAHEMLEKLFDGINKDYGEKLNQLVELRIKLERWWIFNIEMETGMIENPENIKEDVISNSQMIFKLIFDIVSGDEEKSNYYYNEFMKYKAKNS</sequence>
<dbReference type="AlphaFoldDB" id="A0A4V1N3W5"/>
<protein>
    <submittedName>
        <fullName evidence="1">Uncharacterized protein</fullName>
    </submittedName>
</protein>
<evidence type="ECO:0000313" key="2">
    <source>
        <dbReference type="Proteomes" id="UP000289734"/>
    </source>
</evidence>
<organism evidence="1 2">
    <name type="scientific">Flavobacterium piscinae</name>
    <dbReference type="NCBI Taxonomy" id="2506424"/>
    <lineage>
        <taxon>Bacteria</taxon>
        <taxon>Pseudomonadati</taxon>
        <taxon>Bacteroidota</taxon>
        <taxon>Flavobacteriia</taxon>
        <taxon>Flavobacteriales</taxon>
        <taxon>Flavobacteriaceae</taxon>
        <taxon>Flavobacterium</taxon>
    </lineage>
</organism>
<comment type="caution">
    <text evidence="1">The sequence shown here is derived from an EMBL/GenBank/DDBJ whole genome shotgun (WGS) entry which is preliminary data.</text>
</comment>